<dbReference type="InterPro" id="IPR023346">
    <property type="entry name" value="Lysozyme-like_dom_sf"/>
</dbReference>
<dbReference type="InterPro" id="IPR012338">
    <property type="entry name" value="Beta-lactam/transpept-like"/>
</dbReference>
<dbReference type="Gene3D" id="1.10.3810.10">
    <property type="entry name" value="Biosynthetic peptidoglycan transglycosylase-like"/>
    <property type="match status" value="1"/>
</dbReference>
<name>A0ABQ4K5I4_9BACI</name>
<evidence type="ECO:0000256" key="2">
    <source>
        <dbReference type="ARBA" id="ARBA00022670"/>
    </source>
</evidence>
<dbReference type="SUPFAM" id="SSF56601">
    <property type="entry name" value="beta-lactamase/transpeptidase-like"/>
    <property type="match status" value="1"/>
</dbReference>
<evidence type="ECO:0000256" key="9">
    <source>
        <dbReference type="SAM" id="MobiDB-lite"/>
    </source>
</evidence>
<feature type="compositionally biased region" description="Basic and acidic residues" evidence="9">
    <location>
        <begin position="712"/>
        <end position="734"/>
    </location>
</feature>
<evidence type="ECO:0000256" key="3">
    <source>
        <dbReference type="ARBA" id="ARBA00022676"/>
    </source>
</evidence>
<protein>
    <recommendedName>
        <fullName evidence="15">Penicillin-insensitive transglycosylase</fullName>
    </recommendedName>
</protein>
<evidence type="ECO:0000313" key="13">
    <source>
        <dbReference type="EMBL" id="GIN20984.1"/>
    </source>
</evidence>
<dbReference type="InterPro" id="IPR001264">
    <property type="entry name" value="Glyco_trans_51"/>
</dbReference>
<keyword evidence="1" id="KW-0121">Carboxypeptidase</keyword>
<sequence>MEENYPSRRQYREEREEKQKIKRRFRSIVFRTMLVFFIFGILVTGVFAFTAMAYVKEAPELNPEQLNSPLSSTIYDMNNKKVMDVAGEEYRKMVPLDQVPKSVQNAFLSVEDVRFWKHHGIDVKRVAGAAVANIKEGFGAEGGSTITQQLVKMSYLSPEKTIERKVQEAYLALKLEEKYTKEEILEMYLNKIYFGEGAYGIATAADVYFGKSVKDLSISEAALLAGLPQRPSGYNPYQNPDLAENRRNLVLSLMQEHEYITEEEKKEAQSIPVKDMLKKQKRKNTYNSFTDRVIEELKEKGLHEDDLYTQGLKIYTTLDPKAQAFTEKVLSTDDYISYPDDKFKAGVVLVETKTGEIRAVGSRNSEKKDVQRGFNYATQLKRQPGSTAKPIMAYGPAIEKLKWSTYEQIKDEQIELNGKVFKNWNNRFHGNVSMRTALQWSYNIPAIKAMQEAGPEEAKKFAEKLGIPLDEIFPAYAIGGFKDGVSPLQLAGAYAAFGNEGVFNEPHTVRKIVYLDGKEKNLQPKPVQAMSDYTAYMITDMLKTVVTEGTGDMANIPGLPLAGKTGTNELPDDIYGSGVTDAWFAGYTTRYSAAVWTGYDEISQDSFVKMEDSHNAKLIFKHIMSEVSEGIETTDFTMPSSVEKRTIGNRVELFVKGTAPAKKPATINKPVKKNIEKSKSEITEEDEEKQEESNEEIEEEKRESSEQEDSIEQEKKPDPNVENEKQKKPDDSKQKPPSGEPGLGNKQPPEGNNGQGGNNNRNPEENKDGNDKGSPGDKDSPPSQEDKGAGDSDESNEKPPEQGSPSKEDDG</sequence>
<evidence type="ECO:0000256" key="1">
    <source>
        <dbReference type="ARBA" id="ARBA00022645"/>
    </source>
</evidence>
<keyword evidence="4" id="KW-0808">Transferase</keyword>
<dbReference type="PANTHER" id="PTHR32282">
    <property type="entry name" value="BINDING PROTEIN TRANSPEPTIDASE, PUTATIVE-RELATED"/>
    <property type="match status" value="1"/>
</dbReference>
<proteinExistence type="predicted"/>
<dbReference type="Pfam" id="PF00905">
    <property type="entry name" value="Transpeptidase"/>
    <property type="match status" value="1"/>
</dbReference>
<keyword evidence="10" id="KW-0812">Transmembrane</keyword>
<keyword evidence="5" id="KW-0378">Hydrolase</keyword>
<dbReference type="Pfam" id="PF00912">
    <property type="entry name" value="Transgly"/>
    <property type="match status" value="1"/>
</dbReference>
<keyword evidence="10" id="KW-0472">Membrane</keyword>
<keyword evidence="10" id="KW-1133">Transmembrane helix</keyword>
<keyword evidence="2" id="KW-0645">Protease</keyword>
<keyword evidence="14" id="KW-1185">Reference proteome</keyword>
<evidence type="ECO:0000256" key="7">
    <source>
        <dbReference type="ARBA" id="ARBA00034000"/>
    </source>
</evidence>
<evidence type="ECO:0000256" key="5">
    <source>
        <dbReference type="ARBA" id="ARBA00022801"/>
    </source>
</evidence>
<feature type="compositionally biased region" description="Acidic residues" evidence="9">
    <location>
        <begin position="683"/>
        <end position="698"/>
    </location>
</feature>
<feature type="domain" description="Glycosyl transferase family 51" evidence="12">
    <location>
        <begin position="83"/>
        <end position="255"/>
    </location>
</feature>
<feature type="transmembrane region" description="Helical" evidence="10">
    <location>
        <begin position="28"/>
        <end position="55"/>
    </location>
</feature>
<evidence type="ECO:0000256" key="10">
    <source>
        <dbReference type="SAM" id="Phobius"/>
    </source>
</evidence>
<comment type="caution">
    <text evidence="13">The sequence shown here is derived from an EMBL/GenBank/DDBJ whole genome shotgun (WGS) entry which is preliminary data.</text>
</comment>
<evidence type="ECO:0000313" key="14">
    <source>
        <dbReference type="Proteomes" id="UP000680279"/>
    </source>
</evidence>
<dbReference type="InterPro" id="IPR001460">
    <property type="entry name" value="PCN-bd_Tpept"/>
</dbReference>
<dbReference type="SUPFAM" id="SSF53955">
    <property type="entry name" value="Lysozyme-like"/>
    <property type="match status" value="1"/>
</dbReference>
<comment type="catalytic activity">
    <reaction evidence="7">
        <text>Preferential cleavage: (Ac)2-L-Lys-D-Ala-|-D-Ala. Also transpeptidation of peptidyl-alanyl moieties that are N-acyl substituents of D-alanine.</text>
        <dbReference type="EC" id="3.4.16.4"/>
    </reaction>
</comment>
<evidence type="ECO:0000256" key="8">
    <source>
        <dbReference type="ARBA" id="ARBA00049902"/>
    </source>
</evidence>
<dbReference type="Gene3D" id="3.40.710.10">
    <property type="entry name" value="DD-peptidase/beta-lactamase superfamily"/>
    <property type="match status" value="1"/>
</dbReference>
<keyword evidence="3" id="KW-0328">Glycosyltransferase</keyword>
<reference evidence="13 14" key="1">
    <citation type="submission" date="2021-03" db="EMBL/GenBank/DDBJ databases">
        <title>Antimicrobial resistance genes in bacteria isolated from Japanese honey, and their potential for conferring macrolide and lincosamide resistance in the American foulbrood pathogen Paenibacillus larvae.</title>
        <authorList>
            <person name="Okamoto M."/>
            <person name="Kumagai M."/>
            <person name="Kanamori H."/>
            <person name="Takamatsu D."/>
        </authorList>
    </citation>
    <scope>NUCLEOTIDE SEQUENCE [LARGE SCALE GENOMIC DNA]</scope>
    <source>
        <strain evidence="13 14">J1TS3</strain>
    </source>
</reference>
<feature type="region of interest" description="Disordered" evidence="9">
    <location>
        <begin position="663"/>
        <end position="811"/>
    </location>
</feature>
<dbReference type="Proteomes" id="UP000680279">
    <property type="component" value="Unassembled WGS sequence"/>
</dbReference>
<dbReference type="RefSeq" id="WP_018706008.1">
    <property type="nucleotide sequence ID" value="NZ_BOQT01000006.1"/>
</dbReference>
<dbReference type="InterPro" id="IPR050396">
    <property type="entry name" value="Glycosyltr_51/Transpeptidase"/>
</dbReference>
<organism evidence="13 14">
    <name type="scientific">Siminovitchia fordii</name>
    <dbReference type="NCBI Taxonomy" id="254759"/>
    <lineage>
        <taxon>Bacteria</taxon>
        <taxon>Bacillati</taxon>
        <taxon>Bacillota</taxon>
        <taxon>Bacilli</taxon>
        <taxon>Bacillales</taxon>
        <taxon>Bacillaceae</taxon>
        <taxon>Siminovitchia</taxon>
    </lineage>
</organism>
<evidence type="ECO:0000259" key="12">
    <source>
        <dbReference type="Pfam" id="PF00912"/>
    </source>
</evidence>
<feature type="domain" description="Penicillin-binding protein transpeptidase" evidence="11">
    <location>
        <begin position="346"/>
        <end position="624"/>
    </location>
</feature>
<comment type="catalytic activity">
    <reaction evidence="8">
        <text>[GlcNAc-(1-&gt;4)-Mur2Ac(oyl-L-Ala-gamma-D-Glu-L-Lys-D-Ala-D-Ala)](n)-di-trans,octa-cis-undecaprenyl diphosphate + beta-D-GlcNAc-(1-&gt;4)-Mur2Ac(oyl-L-Ala-gamma-D-Glu-L-Lys-D-Ala-D-Ala)-di-trans,octa-cis-undecaprenyl diphosphate = [GlcNAc-(1-&gt;4)-Mur2Ac(oyl-L-Ala-gamma-D-Glu-L-Lys-D-Ala-D-Ala)](n+1)-di-trans,octa-cis-undecaprenyl diphosphate + di-trans,octa-cis-undecaprenyl diphosphate + H(+)</text>
        <dbReference type="Rhea" id="RHEA:23708"/>
        <dbReference type="Rhea" id="RHEA-COMP:9602"/>
        <dbReference type="Rhea" id="RHEA-COMP:9603"/>
        <dbReference type="ChEBI" id="CHEBI:15378"/>
        <dbReference type="ChEBI" id="CHEBI:58405"/>
        <dbReference type="ChEBI" id="CHEBI:60033"/>
        <dbReference type="ChEBI" id="CHEBI:78435"/>
        <dbReference type="EC" id="2.4.99.28"/>
    </reaction>
</comment>
<feature type="compositionally biased region" description="Basic and acidic residues" evidence="9">
    <location>
        <begin position="673"/>
        <end position="682"/>
    </location>
</feature>
<evidence type="ECO:0000256" key="6">
    <source>
        <dbReference type="ARBA" id="ARBA00023268"/>
    </source>
</evidence>
<accession>A0ABQ4K5I4</accession>
<dbReference type="NCBIfam" id="TIGR02074">
    <property type="entry name" value="PBP_1a_fam"/>
    <property type="match status" value="1"/>
</dbReference>
<dbReference type="PANTHER" id="PTHR32282:SF29">
    <property type="entry name" value="PENICILLIN-BINDING PROTEIN 1A"/>
    <property type="match status" value="1"/>
</dbReference>
<feature type="compositionally biased region" description="Basic and acidic residues" evidence="9">
    <location>
        <begin position="762"/>
        <end position="811"/>
    </location>
</feature>
<dbReference type="InterPro" id="IPR036950">
    <property type="entry name" value="PBP_transglycosylase"/>
</dbReference>
<keyword evidence="6" id="KW-0511">Multifunctional enzyme</keyword>
<dbReference type="EMBL" id="BOQT01000006">
    <property type="protein sequence ID" value="GIN20984.1"/>
    <property type="molecule type" value="Genomic_DNA"/>
</dbReference>
<gene>
    <name evidence="13" type="ORF">J1TS3_21180</name>
</gene>
<evidence type="ECO:0008006" key="15">
    <source>
        <dbReference type="Google" id="ProtNLM"/>
    </source>
</evidence>
<evidence type="ECO:0000256" key="4">
    <source>
        <dbReference type="ARBA" id="ARBA00022679"/>
    </source>
</evidence>
<evidence type="ECO:0000259" key="11">
    <source>
        <dbReference type="Pfam" id="PF00905"/>
    </source>
</evidence>